<name>A0A1B5L669_USTVR</name>
<accession>A0A1B5L669</accession>
<evidence type="ECO:0000313" key="1">
    <source>
        <dbReference type="EMBL" id="GAO18005.1"/>
    </source>
</evidence>
<gene>
    <name evidence="1" type="ORF">UVI_02060270</name>
</gene>
<organism evidence="1 2">
    <name type="scientific">Ustilaginoidea virens</name>
    <name type="common">Rice false smut fungus</name>
    <name type="synonym">Villosiclava virens</name>
    <dbReference type="NCBI Taxonomy" id="1159556"/>
    <lineage>
        <taxon>Eukaryota</taxon>
        <taxon>Fungi</taxon>
        <taxon>Dikarya</taxon>
        <taxon>Ascomycota</taxon>
        <taxon>Pezizomycotina</taxon>
        <taxon>Sordariomycetes</taxon>
        <taxon>Hypocreomycetidae</taxon>
        <taxon>Hypocreales</taxon>
        <taxon>Clavicipitaceae</taxon>
        <taxon>Ustilaginoidea</taxon>
    </lineage>
</organism>
<dbReference type="Proteomes" id="UP000054053">
    <property type="component" value="Unassembled WGS sequence"/>
</dbReference>
<protein>
    <submittedName>
        <fullName evidence="1">Uncharacterized protein</fullName>
    </submittedName>
</protein>
<evidence type="ECO:0000313" key="2">
    <source>
        <dbReference type="Proteomes" id="UP000054053"/>
    </source>
</evidence>
<proteinExistence type="predicted"/>
<comment type="caution">
    <text evidence="1">The sequence shown here is derived from an EMBL/GenBank/DDBJ whole genome shotgun (WGS) entry which is preliminary data.</text>
</comment>
<dbReference type="AlphaFoldDB" id="A0A1B5L669"/>
<reference evidence="2" key="1">
    <citation type="journal article" date="2016" name="Genome Announc.">
        <title>Genome sequence of Ustilaginoidea virens IPU010, a rice pathogenic fungus causing false smut.</title>
        <authorList>
            <person name="Kumagai T."/>
            <person name="Ishii T."/>
            <person name="Terai G."/>
            <person name="Umemura M."/>
            <person name="Machida M."/>
            <person name="Asai K."/>
        </authorList>
    </citation>
    <scope>NUCLEOTIDE SEQUENCE [LARGE SCALE GENOMIC DNA]</scope>
    <source>
        <strain evidence="2">IPU010</strain>
    </source>
</reference>
<sequence length="56" mass="6191">MAELKVSYLGIDERGVSQQASHHAMPGKFPRIVRRRICEDDQKAEVLDAVGLLAGQ</sequence>
<dbReference type="EMBL" id="BBTG02000062">
    <property type="protein sequence ID" value="GAO18005.1"/>
    <property type="molecule type" value="Genomic_DNA"/>
</dbReference>